<name>A0A0J0XQN9_9TREE</name>
<feature type="region of interest" description="Disordered" evidence="1">
    <location>
        <begin position="134"/>
        <end position="158"/>
    </location>
</feature>
<feature type="compositionally biased region" description="Basic and acidic residues" evidence="1">
    <location>
        <begin position="393"/>
        <end position="417"/>
    </location>
</feature>
<feature type="domain" description="SAP" evidence="2">
    <location>
        <begin position="3"/>
        <end position="37"/>
    </location>
</feature>
<dbReference type="InterPro" id="IPR036361">
    <property type="entry name" value="SAP_dom_sf"/>
</dbReference>
<dbReference type="EMBL" id="KQ087195">
    <property type="protein sequence ID" value="KLT43398.1"/>
    <property type="molecule type" value="Genomic_DNA"/>
</dbReference>
<feature type="region of interest" description="Disordered" evidence="1">
    <location>
        <begin position="297"/>
        <end position="437"/>
    </location>
</feature>
<evidence type="ECO:0000256" key="1">
    <source>
        <dbReference type="SAM" id="MobiDB-lite"/>
    </source>
</evidence>
<dbReference type="CDD" id="cd12432">
    <property type="entry name" value="RRM_ACINU"/>
    <property type="match status" value="1"/>
</dbReference>
<evidence type="ECO:0000313" key="4">
    <source>
        <dbReference type="Proteomes" id="UP000053611"/>
    </source>
</evidence>
<keyword evidence="4" id="KW-1185">Reference proteome</keyword>
<dbReference type="GeneID" id="28983391"/>
<dbReference type="PROSITE" id="PS50800">
    <property type="entry name" value="SAP"/>
    <property type="match status" value="1"/>
</dbReference>
<dbReference type="InterPro" id="IPR034257">
    <property type="entry name" value="Acinus_RRM"/>
</dbReference>
<dbReference type="OrthoDB" id="5348404at2759"/>
<accession>A0A0J0XQN9</accession>
<dbReference type="PANTHER" id="PTHR47031:SF3">
    <property type="entry name" value="SAP DOMAIN-CONTAINING PROTEIN"/>
    <property type="match status" value="1"/>
</dbReference>
<sequence>MDVSKLKVAELREELSRRGLDTKGLKKELADRLTAAIADVGAEKQDEVMGEEPVVMDGGEASKSNGGEIEETNGGEMVAETHSGETAGEINGGEVASESNGIPDSATDEPPKPNEPADVTDAMAIDTDVRAEPTDAMDTDEPASLDAPSLATSAAAPPTLPLPEALSHLASSHPPTSVLYISNLRRPLLLSALHEYLSPTALPAPPRLPFTHAEYPGLWLSGVKDHAYAGFASASEALAIAARVHGAVWPDGGAALAVQFVDPAVVGSLMAAEEEAWEKRQRLVLVSRKEGDAWRFDVVPPRHAKQERPPASVSAAAQPDAQGLKQSLAERLSGPSQAKIEDKLGPIRRTRAQPTLEYREGPGAPDRKRRGRRGGRRHRREQAGGDSYQPDGWGREREGWGRGGGDRYMPEGGRREVFAGNRFDGGRVGDRWRPARR</sequence>
<protein>
    <recommendedName>
        <fullName evidence="2">SAP domain-containing protein</fullName>
    </recommendedName>
</protein>
<feature type="region of interest" description="Disordered" evidence="1">
    <location>
        <begin position="44"/>
        <end position="122"/>
    </location>
</feature>
<organism evidence="3 4">
    <name type="scientific">Cutaneotrichosporon oleaginosum</name>
    <dbReference type="NCBI Taxonomy" id="879819"/>
    <lineage>
        <taxon>Eukaryota</taxon>
        <taxon>Fungi</taxon>
        <taxon>Dikarya</taxon>
        <taxon>Basidiomycota</taxon>
        <taxon>Agaricomycotina</taxon>
        <taxon>Tremellomycetes</taxon>
        <taxon>Trichosporonales</taxon>
        <taxon>Trichosporonaceae</taxon>
        <taxon>Cutaneotrichosporon</taxon>
    </lineage>
</organism>
<evidence type="ECO:0000259" key="2">
    <source>
        <dbReference type="PROSITE" id="PS50800"/>
    </source>
</evidence>
<gene>
    <name evidence="3" type="ORF">CC85DRAFT_284545</name>
</gene>
<dbReference type="SUPFAM" id="SSF68906">
    <property type="entry name" value="SAP domain"/>
    <property type="match status" value="1"/>
</dbReference>
<feature type="compositionally biased region" description="Basic residues" evidence="1">
    <location>
        <begin position="367"/>
        <end position="380"/>
    </location>
</feature>
<dbReference type="InterPro" id="IPR003034">
    <property type="entry name" value="SAP_dom"/>
</dbReference>
<dbReference type="AlphaFoldDB" id="A0A0J0XQN9"/>
<dbReference type="SMART" id="SM00513">
    <property type="entry name" value="SAP"/>
    <property type="match status" value="1"/>
</dbReference>
<feature type="compositionally biased region" description="Low complexity" evidence="1">
    <location>
        <begin position="144"/>
        <end position="158"/>
    </location>
</feature>
<reference evidence="3 4" key="1">
    <citation type="submission" date="2015-03" db="EMBL/GenBank/DDBJ databases">
        <title>Genomics and transcriptomics of the oil-accumulating basidiomycete yeast T. oleaginosus allow insights into substrate utilization and the diverse evolutionary trajectories of mating systems in fungi.</title>
        <authorList>
            <consortium name="DOE Joint Genome Institute"/>
            <person name="Kourist R."/>
            <person name="Kracht O."/>
            <person name="Bracharz F."/>
            <person name="Lipzen A."/>
            <person name="Nolan M."/>
            <person name="Ohm R."/>
            <person name="Grigoriev I."/>
            <person name="Sun S."/>
            <person name="Heitman J."/>
            <person name="Bruck T."/>
            <person name="Nowrousian M."/>
        </authorList>
    </citation>
    <scope>NUCLEOTIDE SEQUENCE [LARGE SCALE GENOMIC DNA]</scope>
    <source>
        <strain evidence="3 4">IBC0246</strain>
    </source>
</reference>
<evidence type="ECO:0000313" key="3">
    <source>
        <dbReference type="EMBL" id="KLT43398.1"/>
    </source>
</evidence>
<dbReference type="STRING" id="879819.A0A0J0XQN9"/>
<dbReference type="Pfam" id="PF02037">
    <property type="entry name" value="SAP"/>
    <property type="match status" value="1"/>
</dbReference>
<dbReference type="Gene3D" id="1.10.720.30">
    <property type="entry name" value="SAP domain"/>
    <property type="match status" value="1"/>
</dbReference>
<proteinExistence type="predicted"/>
<feature type="compositionally biased region" description="Basic and acidic residues" evidence="1">
    <location>
        <begin position="424"/>
        <end position="437"/>
    </location>
</feature>
<dbReference type="RefSeq" id="XP_018279889.1">
    <property type="nucleotide sequence ID" value="XM_018422788.1"/>
</dbReference>
<dbReference type="PANTHER" id="PTHR47031">
    <property type="entry name" value="SAP DNA-BINDING DOMAIN-CONTAINING PROTEIN"/>
    <property type="match status" value="1"/>
</dbReference>
<dbReference type="Proteomes" id="UP000053611">
    <property type="component" value="Unassembled WGS sequence"/>
</dbReference>